<comment type="caution">
    <text evidence="3">The sequence shown here is derived from an EMBL/GenBank/DDBJ whole genome shotgun (WGS) entry which is preliminary data.</text>
</comment>
<keyword evidence="1" id="KW-0812">Transmembrane</keyword>
<dbReference type="InterPro" id="IPR057228">
    <property type="entry name" value="DUF7906"/>
</dbReference>
<dbReference type="PANTHER" id="PTHR31515">
    <property type="entry name" value="TRANSMEMBRANE PROTEIN-RELATED"/>
    <property type="match status" value="1"/>
</dbReference>
<dbReference type="EMBL" id="JABFUD020000011">
    <property type="protein sequence ID" value="KAI5073955.1"/>
    <property type="molecule type" value="Genomic_DNA"/>
</dbReference>
<proteinExistence type="predicted"/>
<keyword evidence="1" id="KW-0472">Membrane</keyword>
<feature type="domain" description="DUF7906" evidence="2">
    <location>
        <begin position="110"/>
        <end position="320"/>
    </location>
</feature>
<evidence type="ECO:0000256" key="1">
    <source>
        <dbReference type="SAM" id="Phobius"/>
    </source>
</evidence>
<organism evidence="3 4">
    <name type="scientific">Adiantum capillus-veneris</name>
    <name type="common">Maidenhair fern</name>
    <dbReference type="NCBI Taxonomy" id="13818"/>
    <lineage>
        <taxon>Eukaryota</taxon>
        <taxon>Viridiplantae</taxon>
        <taxon>Streptophyta</taxon>
        <taxon>Embryophyta</taxon>
        <taxon>Tracheophyta</taxon>
        <taxon>Polypodiopsida</taxon>
        <taxon>Polypodiidae</taxon>
        <taxon>Polypodiales</taxon>
        <taxon>Pteridineae</taxon>
        <taxon>Pteridaceae</taxon>
        <taxon>Vittarioideae</taxon>
        <taxon>Adiantum</taxon>
    </lineage>
</organism>
<protein>
    <recommendedName>
        <fullName evidence="2">DUF7906 domain-containing protein</fullName>
    </recommendedName>
</protein>
<dbReference type="PANTHER" id="PTHR31515:SF4">
    <property type="entry name" value="TRANSMEMBRANE PROTEIN"/>
    <property type="match status" value="1"/>
</dbReference>
<evidence type="ECO:0000259" key="2">
    <source>
        <dbReference type="Pfam" id="PF25483"/>
    </source>
</evidence>
<sequence>MCRWMGGRHSSLSSYAPLFVQELKNCYQRYNMERTVAFVLLLSLLAPHVSGNPVFSFYGLDSVLSQAHIDPLAQNDSFLSLSSSQKRLLGQSGTFDTQKKIESLLSFETSVPISVKLVGFSSEDRLQLENQFAHYIDVVSRDEKVKVVGGDAHALVILPKPILTVEPTSTKLADTIYDVISKQLEKPSSLASANLKPVDHSVVDAIIKADLSKPLTSYTIYLLNLPKQKHSYAYSYNWREASPSFSRCLGSLWTGGDRYVWVDLAAGPVEYGPALSGEGLLPRGDAHPLATLHSNRQGQKAFMADLASLVWSATQMLLAPSIRVPMHFETDMDVHFIHIHGSEQEVESKGLDWKLIESTFSEESRNGLLLSRQHLKFHRHTIKMSSCSVCMASVSRAMRSYTSRFHFENYTLIVSDYLDSKQLHWALRHSRHELLTKAEIPHSSAARVVPVYVFDLDQDRHLLLDRYHQAIAFRDMVIAVRTRSSQGVSDYTCNGRHVVLQSRQLERPIVGALLQTLWGVTPTHLRWSAQHNNSIVDYTWSIGQTPFGPFSDILSLSFVQKDAAPRNTLFITFNNSVSSAIEVLQSVKAQGGERKLLGAKRHAEFMQRWHVFYFKLEKVMSSISLFDFDTALYFMKSTDHDLLRLHRLVYDAAIEVQTTLVCFNDPPFPWKPLLGFCCMLIIVSYLWMKREKLFYNKKKQF</sequence>
<dbReference type="AlphaFoldDB" id="A0A9D4UUG2"/>
<reference evidence="3" key="1">
    <citation type="submission" date="2021-01" db="EMBL/GenBank/DDBJ databases">
        <title>Adiantum capillus-veneris genome.</title>
        <authorList>
            <person name="Fang Y."/>
            <person name="Liao Q."/>
        </authorList>
    </citation>
    <scope>NUCLEOTIDE SEQUENCE</scope>
    <source>
        <strain evidence="3">H3</strain>
        <tissue evidence="3">Leaf</tissue>
    </source>
</reference>
<dbReference type="Pfam" id="PF25483">
    <property type="entry name" value="DUF7906"/>
    <property type="match status" value="1"/>
</dbReference>
<gene>
    <name evidence="3" type="ORF">GOP47_0011968</name>
</gene>
<dbReference type="Proteomes" id="UP000886520">
    <property type="component" value="Chromosome 11"/>
</dbReference>
<feature type="transmembrane region" description="Helical" evidence="1">
    <location>
        <begin position="668"/>
        <end position="688"/>
    </location>
</feature>
<evidence type="ECO:0000313" key="4">
    <source>
        <dbReference type="Proteomes" id="UP000886520"/>
    </source>
</evidence>
<evidence type="ECO:0000313" key="3">
    <source>
        <dbReference type="EMBL" id="KAI5073955.1"/>
    </source>
</evidence>
<name>A0A9D4UUG2_ADICA</name>
<keyword evidence="1" id="KW-1133">Transmembrane helix</keyword>
<accession>A0A9D4UUG2</accession>
<keyword evidence="4" id="KW-1185">Reference proteome</keyword>
<dbReference type="OrthoDB" id="18100at2759"/>